<dbReference type="EMBL" id="JAEQNA010000009">
    <property type="protein sequence ID" value="MBL0422738.1"/>
    <property type="molecule type" value="Genomic_DNA"/>
</dbReference>
<reference evidence="2" key="1">
    <citation type="submission" date="2021-01" db="EMBL/GenBank/DDBJ databases">
        <title>Ramlibacter sp. strain AW1 16S ribosomal RNA gene Genome sequencing and assembly.</title>
        <authorList>
            <person name="Kang M."/>
        </authorList>
    </citation>
    <scope>NUCLEOTIDE SEQUENCE</scope>
    <source>
        <strain evidence="2">AW1</strain>
    </source>
</reference>
<protein>
    <submittedName>
        <fullName evidence="2">Type II secretion system protein M</fullName>
    </submittedName>
</protein>
<name>A0A937D869_9BURK</name>
<feature type="transmembrane region" description="Helical" evidence="1">
    <location>
        <begin position="28"/>
        <end position="45"/>
    </location>
</feature>
<dbReference type="Proteomes" id="UP000613011">
    <property type="component" value="Unassembled WGS sequence"/>
</dbReference>
<dbReference type="GO" id="GO:0015627">
    <property type="term" value="C:type II protein secretion system complex"/>
    <property type="evidence" value="ECO:0007669"/>
    <property type="project" value="InterPro"/>
</dbReference>
<dbReference type="RefSeq" id="WP_201685874.1">
    <property type="nucleotide sequence ID" value="NZ_JAEQNA010000009.1"/>
</dbReference>
<keyword evidence="1" id="KW-0472">Membrane</keyword>
<organism evidence="2 3">
    <name type="scientific">Ramlibacter aurantiacus</name>
    <dbReference type="NCBI Taxonomy" id="2801330"/>
    <lineage>
        <taxon>Bacteria</taxon>
        <taxon>Pseudomonadati</taxon>
        <taxon>Pseudomonadota</taxon>
        <taxon>Betaproteobacteria</taxon>
        <taxon>Burkholderiales</taxon>
        <taxon>Comamonadaceae</taxon>
        <taxon>Ramlibacter</taxon>
    </lineage>
</organism>
<dbReference type="GO" id="GO:0015628">
    <property type="term" value="P:protein secretion by the type II secretion system"/>
    <property type="evidence" value="ECO:0007669"/>
    <property type="project" value="InterPro"/>
</dbReference>
<evidence type="ECO:0000256" key="1">
    <source>
        <dbReference type="SAM" id="Phobius"/>
    </source>
</evidence>
<dbReference type="AlphaFoldDB" id="A0A937D869"/>
<evidence type="ECO:0000313" key="2">
    <source>
        <dbReference type="EMBL" id="MBL0422738.1"/>
    </source>
</evidence>
<dbReference type="Pfam" id="PF04612">
    <property type="entry name" value="T2SSM"/>
    <property type="match status" value="1"/>
</dbReference>
<sequence length="168" mass="17741">MNAASQARNPLAQAGQRWRTLPAREQKLLAIAALVVLAALVWWLAVGPAIATLGSAPGRHQALDAQLLRMRTLQAQAEAMKSQPRKGHDEAVRALEAATQGQLGTAARLNIAADRATVTLTGVTGEALARWLSQSRLNAGALPAQARLNRNPAGAWEGTVVLTLPPRS</sequence>
<comment type="caution">
    <text evidence="2">The sequence shown here is derived from an EMBL/GenBank/DDBJ whole genome shotgun (WGS) entry which is preliminary data.</text>
</comment>
<gene>
    <name evidence="2" type="ORF">JI739_20555</name>
</gene>
<keyword evidence="3" id="KW-1185">Reference proteome</keyword>
<keyword evidence="1" id="KW-0812">Transmembrane</keyword>
<proteinExistence type="predicted"/>
<dbReference type="InterPro" id="IPR007690">
    <property type="entry name" value="T2SS_GspM"/>
</dbReference>
<keyword evidence="1" id="KW-1133">Transmembrane helix</keyword>
<evidence type="ECO:0000313" key="3">
    <source>
        <dbReference type="Proteomes" id="UP000613011"/>
    </source>
</evidence>
<accession>A0A937D869</accession>